<dbReference type="GO" id="GO:0003677">
    <property type="term" value="F:DNA binding"/>
    <property type="evidence" value="ECO:0007669"/>
    <property type="project" value="InterPro"/>
</dbReference>
<evidence type="ECO:0000256" key="3">
    <source>
        <dbReference type="PROSITE-ProRule" id="PRU00169"/>
    </source>
</evidence>
<dbReference type="InterPro" id="IPR007492">
    <property type="entry name" value="LytTR_DNA-bd_dom"/>
</dbReference>
<evidence type="ECO:0000256" key="2">
    <source>
        <dbReference type="ARBA" id="ARBA00024867"/>
    </source>
</evidence>
<feature type="region of interest" description="Disordered" evidence="4">
    <location>
        <begin position="134"/>
        <end position="162"/>
    </location>
</feature>
<protein>
    <recommendedName>
        <fullName evidence="1">Stage 0 sporulation protein A homolog</fullName>
    </recommendedName>
</protein>
<dbReference type="SMART" id="SM00448">
    <property type="entry name" value="REC"/>
    <property type="match status" value="1"/>
</dbReference>
<keyword evidence="8" id="KW-1185">Reference proteome</keyword>
<accession>L0FC73</accession>
<dbReference type="InterPro" id="IPR046947">
    <property type="entry name" value="LytR-like"/>
</dbReference>
<sequence length="274" mass="31103">MKLRALLVDDESPARKELRYLLQDYADLQIIGEAANAIEALELINNLDYSVVFLDIDMPGLKGIDLARQLKDKKDAPAIIFITAHEEFAVDAFCVNALDYLLKPINTKRLDQAIKKLFVLHGALNGSAAVPTTEHSLSSELSDPEVSTQAQPPKPSTENGTARAMEVIPVEQRGKTILLRPEEIIYIYTDKDNVFAKTQKESYLTRFTLRDLEARLNPNLFFRTHRCYLVNIKRMRELVPYFNGTYSVVVDDHERSEVPVSRTQSRKLKEILGL</sequence>
<dbReference type="Pfam" id="PF04397">
    <property type="entry name" value="LytTR"/>
    <property type="match status" value="1"/>
</dbReference>
<evidence type="ECO:0000256" key="4">
    <source>
        <dbReference type="SAM" id="MobiDB-lite"/>
    </source>
</evidence>
<dbReference type="PROSITE" id="PS50110">
    <property type="entry name" value="RESPONSE_REGULATORY"/>
    <property type="match status" value="1"/>
</dbReference>
<dbReference type="SMART" id="SM00850">
    <property type="entry name" value="LytTR"/>
    <property type="match status" value="1"/>
</dbReference>
<evidence type="ECO:0000313" key="7">
    <source>
        <dbReference type="EMBL" id="AGA70528.1"/>
    </source>
</evidence>
<keyword evidence="3" id="KW-0597">Phosphoprotein</keyword>
<dbReference type="RefSeq" id="WP_015263488.1">
    <property type="nucleotide sequence ID" value="NC_019903.1"/>
</dbReference>
<dbReference type="HOGENOM" id="CLU_000445_14_1_9"/>
<dbReference type="CDD" id="cd17532">
    <property type="entry name" value="REC_LytTR_AlgR-like"/>
    <property type="match status" value="1"/>
</dbReference>
<evidence type="ECO:0000259" key="5">
    <source>
        <dbReference type="PROSITE" id="PS50110"/>
    </source>
</evidence>
<dbReference type="EMBL" id="CP003344">
    <property type="protein sequence ID" value="AGA70528.1"/>
    <property type="molecule type" value="Genomic_DNA"/>
</dbReference>
<feature type="compositionally biased region" description="Polar residues" evidence="4">
    <location>
        <begin position="134"/>
        <end position="160"/>
    </location>
</feature>
<dbReference type="PANTHER" id="PTHR37299">
    <property type="entry name" value="TRANSCRIPTIONAL REGULATOR-RELATED"/>
    <property type="match status" value="1"/>
</dbReference>
<dbReference type="Gene3D" id="3.40.50.2300">
    <property type="match status" value="1"/>
</dbReference>
<dbReference type="KEGG" id="ddl:Desdi_3127"/>
<name>L0FC73_DESDL</name>
<evidence type="ECO:0000313" key="8">
    <source>
        <dbReference type="Proteomes" id="UP000010797"/>
    </source>
</evidence>
<dbReference type="Proteomes" id="UP000010797">
    <property type="component" value="Chromosome"/>
</dbReference>
<feature type="domain" description="Response regulatory" evidence="5">
    <location>
        <begin position="4"/>
        <end position="118"/>
    </location>
</feature>
<dbReference type="OrthoDB" id="9809318at2"/>
<dbReference type="InterPro" id="IPR001789">
    <property type="entry name" value="Sig_transdc_resp-reg_receiver"/>
</dbReference>
<dbReference type="SUPFAM" id="SSF52172">
    <property type="entry name" value="CheY-like"/>
    <property type="match status" value="1"/>
</dbReference>
<evidence type="ECO:0000256" key="1">
    <source>
        <dbReference type="ARBA" id="ARBA00018672"/>
    </source>
</evidence>
<dbReference type="Pfam" id="PF00072">
    <property type="entry name" value="Response_reg"/>
    <property type="match status" value="1"/>
</dbReference>
<dbReference type="PROSITE" id="PS50930">
    <property type="entry name" value="HTH_LYTTR"/>
    <property type="match status" value="1"/>
</dbReference>
<dbReference type="Gene3D" id="2.40.50.1020">
    <property type="entry name" value="LytTr DNA-binding domain"/>
    <property type="match status" value="1"/>
</dbReference>
<feature type="modified residue" description="4-aspartylphosphate" evidence="3">
    <location>
        <position position="55"/>
    </location>
</feature>
<proteinExistence type="predicted"/>
<comment type="function">
    <text evidence="2">May play the central regulatory role in sporulation. It may be an element of the effector pathway responsible for the activation of sporulation genes in response to nutritional stress. Spo0A may act in concert with spo0H (a sigma factor) to control the expression of some genes that are critical to the sporulation process.</text>
</comment>
<organism evidence="7 8">
    <name type="scientific">Desulfitobacterium dichloroeliminans (strain LMG P-21439 / DCA1)</name>
    <dbReference type="NCBI Taxonomy" id="871963"/>
    <lineage>
        <taxon>Bacteria</taxon>
        <taxon>Bacillati</taxon>
        <taxon>Bacillota</taxon>
        <taxon>Clostridia</taxon>
        <taxon>Eubacteriales</taxon>
        <taxon>Desulfitobacteriaceae</taxon>
        <taxon>Desulfitobacterium</taxon>
    </lineage>
</organism>
<feature type="domain" description="HTH LytTR-type" evidence="6">
    <location>
        <begin position="168"/>
        <end position="274"/>
    </location>
</feature>
<dbReference type="GO" id="GO:0000156">
    <property type="term" value="F:phosphorelay response regulator activity"/>
    <property type="evidence" value="ECO:0007669"/>
    <property type="project" value="InterPro"/>
</dbReference>
<gene>
    <name evidence="7" type="ordered locus">Desdi_3127</name>
</gene>
<reference evidence="8" key="1">
    <citation type="submission" date="2012-02" db="EMBL/GenBank/DDBJ databases">
        <title>Complete sequence of Desulfitobacterium dichloroeliminans LMG P-21439.</title>
        <authorList>
            <person name="Lucas S."/>
            <person name="Han J."/>
            <person name="Lapidus A."/>
            <person name="Cheng J.-F."/>
            <person name="Goodwin L."/>
            <person name="Pitluck S."/>
            <person name="Peters L."/>
            <person name="Ovchinnikova G."/>
            <person name="Teshima H."/>
            <person name="Detter J.C."/>
            <person name="Han C."/>
            <person name="Tapia R."/>
            <person name="Land M."/>
            <person name="Hauser L."/>
            <person name="Kyrpides N."/>
            <person name="Ivanova N."/>
            <person name="Pagani I."/>
            <person name="Kruse T."/>
            <person name="de Vos W.M."/>
            <person name="Boon N."/>
            <person name="Smidt H."/>
            <person name="Woyke T."/>
        </authorList>
    </citation>
    <scope>NUCLEOTIDE SEQUENCE [LARGE SCALE GENOMIC DNA]</scope>
    <source>
        <strain evidence="8">LMG P-21439 / DCA1</strain>
    </source>
</reference>
<dbReference type="STRING" id="871963.Desdi_3127"/>
<dbReference type="PANTHER" id="PTHR37299:SF1">
    <property type="entry name" value="STAGE 0 SPORULATION PROTEIN A HOMOLOG"/>
    <property type="match status" value="1"/>
</dbReference>
<dbReference type="InterPro" id="IPR011006">
    <property type="entry name" value="CheY-like_superfamily"/>
</dbReference>
<dbReference type="AlphaFoldDB" id="L0FC73"/>
<dbReference type="eggNOG" id="COG3279">
    <property type="taxonomic scope" value="Bacteria"/>
</dbReference>
<evidence type="ECO:0000259" key="6">
    <source>
        <dbReference type="PROSITE" id="PS50930"/>
    </source>
</evidence>